<keyword evidence="9 15" id="KW-0560">Oxidoreductase</keyword>
<dbReference type="OrthoDB" id="7777654at2759"/>
<keyword evidence="10" id="KW-0496">Mitochondrion</keyword>
<comment type="cofactor">
    <cofactor evidence="1 15">
        <name>FAD</name>
        <dbReference type="ChEBI" id="CHEBI:57692"/>
    </cofactor>
</comment>
<keyword evidence="8 15" id="KW-1133">Transmembrane helix</keyword>
<dbReference type="Gene3D" id="3.50.50.60">
    <property type="entry name" value="FAD/NAD(P)-binding domain"/>
    <property type="match status" value="1"/>
</dbReference>
<evidence type="ECO:0000256" key="3">
    <source>
        <dbReference type="ARBA" id="ARBA00005465"/>
    </source>
</evidence>
<dbReference type="GO" id="GO:0005741">
    <property type="term" value="C:mitochondrial outer membrane"/>
    <property type="evidence" value="ECO:0007669"/>
    <property type="project" value="UniProtKB-SubCell"/>
</dbReference>
<evidence type="ECO:0000259" key="16">
    <source>
        <dbReference type="Pfam" id="PF01593"/>
    </source>
</evidence>
<dbReference type="OMA" id="EWTRGAY"/>
<evidence type="ECO:0000256" key="9">
    <source>
        <dbReference type="ARBA" id="ARBA00023002"/>
    </source>
</evidence>
<dbReference type="Proteomes" id="UP000694545">
    <property type="component" value="Unplaced"/>
</dbReference>
<evidence type="ECO:0000256" key="6">
    <source>
        <dbReference type="ARBA" id="ARBA00022787"/>
    </source>
</evidence>
<name>A0A8D2Q581_VARKO</name>
<evidence type="ECO:0000256" key="1">
    <source>
        <dbReference type="ARBA" id="ARBA00001974"/>
    </source>
</evidence>
<dbReference type="AlphaFoldDB" id="A0A8D2Q581"/>
<dbReference type="FunFam" id="1.10.405.10:FF:000005">
    <property type="entry name" value="Amine oxidase [flavin-containing]"/>
    <property type="match status" value="1"/>
</dbReference>
<dbReference type="GO" id="GO:0009308">
    <property type="term" value="P:amine metabolic process"/>
    <property type="evidence" value="ECO:0007669"/>
    <property type="project" value="UniProtKB-ARBA"/>
</dbReference>
<dbReference type="PANTHER" id="PTHR43563">
    <property type="entry name" value="AMINE OXIDASE"/>
    <property type="match status" value="1"/>
</dbReference>
<dbReference type="PANTHER" id="PTHR43563:SF15">
    <property type="entry name" value="AMINE OXIDASE"/>
    <property type="match status" value="1"/>
</dbReference>
<keyword evidence="5 15" id="KW-0812">Transmembrane</keyword>
<evidence type="ECO:0000256" key="10">
    <source>
        <dbReference type="ARBA" id="ARBA00023128"/>
    </source>
</evidence>
<comment type="catalytic activity">
    <reaction evidence="13">
        <text>a secondary aliphatic amine + O2 + H2O = a primary amine + an aldehyde + H2O2</text>
        <dbReference type="Rhea" id="RHEA:26414"/>
        <dbReference type="ChEBI" id="CHEBI:15377"/>
        <dbReference type="ChEBI" id="CHEBI:15379"/>
        <dbReference type="ChEBI" id="CHEBI:16240"/>
        <dbReference type="ChEBI" id="CHEBI:17478"/>
        <dbReference type="ChEBI" id="CHEBI:58855"/>
        <dbReference type="ChEBI" id="CHEBI:65296"/>
        <dbReference type="EC" id="1.4.3.4"/>
    </reaction>
</comment>
<dbReference type="InterPro" id="IPR036188">
    <property type="entry name" value="FAD/NAD-bd_sf"/>
</dbReference>
<dbReference type="GO" id="GO:0050660">
    <property type="term" value="F:flavin adenine dinucleotide binding"/>
    <property type="evidence" value="ECO:0007669"/>
    <property type="project" value="TreeGrafter"/>
</dbReference>
<proteinExistence type="inferred from homology"/>
<evidence type="ECO:0000313" key="18">
    <source>
        <dbReference type="Proteomes" id="UP000694545"/>
    </source>
</evidence>
<accession>A0A8D2Q581</accession>
<dbReference type="Gene3D" id="6.10.250.130">
    <property type="match status" value="1"/>
</dbReference>
<dbReference type="GO" id="GO:0008131">
    <property type="term" value="F:primary methylamine oxidase activity"/>
    <property type="evidence" value="ECO:0007669"/>
    <property type="project" value="UniProtKB-ARBA"/>
</dbReference>
<reference evidence="17" key="1">
    <citation type="submission" date="2025-08" db="UniProtKB">
        <authorList>
            <consortium name="Ensembl"/>
        </authorList>
    </citation>
    <scope>IDENTIFICATION</scope>
</reference>
<comment type="similarity">
    <text evidence="3">Belongs to the flavin monoamine oxidase family. FIG1 subfamily.</text>
</comment>
<sequence length="523" mass="58554">MNASHDVVVIGGGISGMSAAKLLFESGINVVVLEARDRVGGRTFTVRNKQVKYVDVGGSYIGPTQNRILRLSKELGIETYKVNVAEAFIVHTNRKTYPVSDTFPSVWNFLANLDINNFWRTVDIMGKEIPSEAPWDAPHAEEWDKMTMKQLIDKHCWTKAAKELATCFVNANVTSETYEVSALWFLWYVKLCGGTARIFSVTNGGQERKFVGGSGQITERIMEQLKDNVKLERPVISIDQSGDDVIVETLNHEIYKCKYVISAIPPVLTTKIHFKPQLPTKRNQLIQRIPMGSVIKCMMYYNEAFWKKLGFCGGTLIMDDEAPISVTLDDTKPDGSVPALMGFILTRKAFKLAELSKEERKRKICELYAKVFGSEEALHPVHYEEKNWSEEQYSGGCYTAYFPPGIMSQYGRVIRQPAGRIYFAGTETATQWSGYMDGAVQAGERAAREVLCSMGKISKNEIWVPEPESKDVPGLPFMTTFWERNLPSVPGLLAFLGCSAFLTSLAAAGLFAYKKGLIPQKYI</sequence>
<keyword evidence="12" id="KW-0325">Glycoprotein</keyword>
<dbReference type="InterPro" id="IPR050703">
    <property type="entry name" value="Flavin_MAO"/>
</dbReference>
<dbReference type="SUPFAM" id="SSF54373">
    <property type="entry name" value="FAD-linked reductases, C-terminal domain"/>
    <property type="match status" value="1"/>
</dbReference>
<dbReference type="GeneID" id="123029233"/>
<feature type="binding site" evidence="14">
    <location>
        <position position="343"/>
    </location>
    <ligand>
        <name>substrate</name>
    </ligand>
</feature>
<feature type="binding site" evidence="14">
    <location>
        <position position="427"/>
    </location>
    <ligand>
        <name>FAD</name>
        <dbReference type="ChEBI" id="CHEBI:57692"/>
    </ligand>
</feature>
<organism evidence="17 18">
    <name type="scientific">Varanus komodoensis</name>
    <name type="common">Komodo dragon</name>
    <dbReference type="NCBI Taxonomy" id="61221"/>
    <lineage>
        <taxon>Eukaryota</taxon>
        <taxon>Metazoa</taxon>
        <taxon>Chordata</taxon>
        <taxon>Craniata</taxon>
        <taxon>Vertebrata</taxon>
        <taxon>Euteleostomi</taxon>
        <taxon>Lepidosauria</taxon>
        <taxon>Squamata</taxon>
        <taxon>Bifurcata</taxon>
        <taxon>Unidentata</taxon>
        <taxon>Episquamata</taxon>
        <taxon>Toxicofera</taxon>
        <taxon>Anguimorpha</taxon>
        <taxon>Paleoanguimorpha</taxon>
        <taxon>Varanoidea</taxon>
        <taxon>Varanidae</taxon>
        <taxon>Varanus</taxon>
    </lineage>
</organism>
<dbReference type="Gene3D" id="1.10.405.10">
    <property type="entry name" value="Guanine Nucleotide Dissociation Inhibitor, domain 1"/>
    <property type="match status" value="1"/>
</dbReference>
<evidence type="ECO:0000256" key="2">
    <source>
        <dbReference type="ARBA" id="ARBA00004362"/>
    </source>
</evidence>
<dbReference type="Pfam" id="PF01593">
    <property type="entry name" value="Amino_oxidase"/>
    <property type="match status" value="1"/>
</dbReference>
<dbReference type="Ensembl" id="ENSVKKT00000020982.1">
    <property type="protein sequence ID" value="ENSVKKP00000020476.1"/>
    <property type="gene ID" value="ENSVKKG00000013775.1"/>
</dbReference>
<evidence type="ECO:0000256" key="4">
    <source>
        <dbReference type="ARBA" id="ARBA00022630"/>
    </source>
</evidence>
<dbReference type="GO" id="GO:0097621">
    <property type="term" value="F:monoamine oxidase activity"/>
    <property type="evidence" value="ECO:0007669"/>
    <property type="project" value="UniProtKB-EC"/>
</dbReference>
<dbReference type="Gene3D" id="3.90.660.10">
    <property type="match status" value="1"/>
</dbReference>
<evidence type="ECO:0000256" key="12">
    <source>
        <dbReference type="ARBA" id="ARBA00023180"/>
    </source>
</evidence>
<evidence type="ECO:0000256" key="7">
    <source>
        <dbReference type="ARBA" id="ARBA00022827"/>
    </source>
</evidence>
<gene>
    <name evidence="17" type="primary">LOC123029233</name>
</gene>
<keyword evidence="18" id="KW-1185">Reference proteome</keyword>
<feature type="binding site" evidence="14">
    <location>
        <position position="235"/>
    </location>
    <ligand>
        <name>FAD</name>
        <dbReference type="ChEBI" id="CHEBI:57692"/>
    </ligand>
</feature>
<evidence type="ECO:0000313" key="17">
    <source>
        <dbReference type="Ensembl" id="ENSVKKP00000020476.1"/>
    </source>
</evidence>
<reference evidence="17" key="2">
    <citation type="submission" date="2025-09" db="UniProtKB">
        <authorList>
            <consortium name="Ensembl"/>
        </authorList>
    </citation>
    <scope>IDENTIFICATION</scope>
</reference>
<feature type="binding site" evidence="14">
    <location>
        <position position="15"/>
    </location>
    <ligand>
        <name>FAD</name>
        <dbReference type="ChEBI" id="CHEBI:57692"/>
    </ligand>
</feature>
<dbReference type="KEGG" id="vko:123029233"/>
<comment type="subcellular location">
    <subcellularLocation>
        <location evidence="2">Mitochondrion outer membrane</location>
        <topology evidence="2">Single-pass type IV membrane protein</topology>
        <orientation evidence="2">Cytoplasmic side</orientation>
    </subcellularLocation>
</comment>
<feature type="binding site" evidence="14">
    <location>
        <begin position="34"/>
        <end position="35"/>
    </location>
    <ligand>
        <name>FAD</name>
        <dbReference type="ChEBI" id="CHEBI:57692"/>
    </ligand>
</feature>
<dbReference type="PRINTS" id="PR00757">
    <property type="entry name" value="AMINEOXDASEF"/>
</dbReference>
<evidence type="ECO:0000256" key="5">
    <source>
        <dbReference type="ARBA" id="ARBA00022692"/>
    </source>
</evidence>
<dbReference type="SUPFAM" id="SSF51905">
    <property type="entry name" value="FAD/NAD(P)-binding domain"/>
    <property type="match status" value="1"/>
</dbReference>
<keyword evidence="7 15" id="KW-0274">FAD</keyword>
<evidence type="ECO:0000256" key="8">
    <source>
        <dbReference type="ARBA" id="ARBA00022989"/>
    </source>
</evidence>
<protein>
    <recommendedName>
        <fullName evidence="15">Amine oxidase</fullName>
        <ecNumber evidence="15">1.4.3.-</ecNumber>
    </recommendedName>
</protein>
<keyword evidence="4 15" id="KW-0285">Flavoprotein</keyword>
<feature type="domain" description="Amine oxidase" evidence="16">
    <location>
        <begin position="14"/>
        <end position="451"/>
    </location>
</feature>
<evidence type="ECO:0000256" key="14">
    <source>
        <dbReference type="PIRSR" id="PIRSR601613-1"/>
    </source>
</evidence>
<evidence type="ECO:0000256" key="13">
    <source>
        <dbReference type="ARBA" id="ARBA00048448"/>
    </source>
</evidence>
<dbReference type="EC" id="1.4.3.-" evidence="15"/>
<keyword evidence="6" id="KW-1000">Mitochondrion outer membrane</keyword>
<dbReference type="InterPro" id="IPR001613">
    <property type="entry name" value="Flavin_amine_oxidase"/>
</dbReference>
<keyword evidence="11 15" id="KW-0472">Membrane</keyword>
<feature type="transmembrane region" description="Helical" evidence="15">
    <location>
        <begin position="492"/>
        <end position="513"/>
    </location>
</feature>
<evidence type="ECO:0000256" key="11">
    <source>
        <dbReference type="ARBA" id="ARBA00023136"/>
    </source>
</evidence>
<dbReference type="RefSeq" id="XP_044297846.1">
    <property type="nucleotide sequence ID" value="XM_044441911.1"/>
</dbReference>
<evidence type="ECO:0000256" key="15">
    <source>
        <dbReference type="RuleBase" id="RU362067"/>
    </source>
</evidence>
<dbReference type="InterPro" id="IPR002937">
    <property type="entry name" value="Amino_oxidase"/>
</dbReference>